<dbReference type="InterPro" id="IPR053150">
    <property type="entry name" value="Teicoplanin_resist-assoc"/>
</dbReference>
<feature type="transmembrane region" description="Helical" evidence="1">
    <location>
        <begin position="6"/>
        <end position="25"/>
    </location>
</feature>
<comment type="caution">
    <text evidence="3">The sequence shown here is derived from an EMBL/GenBank/DDBJ whole genome shotgun (WGS) entry which is preliminary data.</text>
</comment>
<gene>
    <name evidence="3" type="primary">vanZ_2</name>
    <name evidence="3" type="ORF">IWT30_01943</name>
</gene>
<dbReference type="Pfam" id="PF04892">
    <property type="entry name" value="VanZ"/>
    <property type="match status" value="1"/>
</dbReference>
<keyword evidence="1" id="KW-0812">Transmembrane</keyword>
<feature type="transmembrane region" description="Helical" evidence="1">
    <location>
        <begin position="145"/>
        <end position="163"/>
    </location>
</feature>
<dbReference type="EMBL" id="BCMF01000009">
    <property type="protein sequence ID" value="GAW99963.1"/>
    <property type="molecule type" value="Genomic_DNA"/>
</dbReference>
<protein>
    <submittedName>
        <fullName evidence="3">Glycopeptide antibiotics resistance protein</fullName>
    </submittedName>
</protein>
<keyword evidence="1" id="KW-1133">Transmembrane helix</keyword>
<proteinExistence type="predicted"/>
<dbReference type="Proteomes" id="UP000198374">
    <property type="component" value="Unassembled WGS sequence"/>
</dbReference>
<evidence type="ECO:0000256" key="1">
    <source>
        <dbReference type="SAM" id="Phobius"/>
    </source>
</evidence>
<feature type="domain" description="VanZ-like" evidence="2">
    <location>
        <begin position="40"/>
        <end position="162"/>
    </location>
</feature>
<feature type="transmembrane region" description="Helical" evidence="1">
    <location>
        <begin position="87"/>
        <end position="105"/>
    </location>
</feature>
<dbReference type="PANTHER" id="PTHR36834:SF1">
    <property type="entry name" value="INTEGRAL MEMBRANE PROTEIN"/>
    <property type="match status" value="1"/>
</dbReference>
<evidence type="ECO:0000259" key="2">
    <source>
        <dbReference type="Pfam" id="PF04892"/>
    </source>
</evidence>
<dbReference type="AlphaFoldDB" id="A0A1Z5IDS1"/>
<evidence type="ECO:0000313" key="4">
    <source>
        <dbReference type="Proteomes" id="UP000198374"/>
    </source>
</evidence>
<keyword evidence="1" id="KW-0472">Membrane</keyword>
<dbReference type="RefSeq" id="WP_089109748.1">
    <property type="nucleotide sequence ID" value="NZ_BCMF01000009.1"/>
</dbReference>
<reference evidence="3 4" key="1">
    <citation type="submission" date="2015-11" db="EMBL/GenBank/DDBJ databases">
        <title>Draft genome sequences of new species of the genus Lactobacillus isolated from orchardgrass silage.</title>
        <authorList>
            <person name="Tohno M."/>
            <person name="Tanizawa Y."/>
            <person name="Arita M."/>
        </authorList>
    </citation>
    <scope>NUCLEOTIDE SEQUENCE [LARGE SCALE GENOMIC DNA]</scope>
    <source>
        <strain evidence="3 4">IWT30</strain>
    </source>
</reference>
<accession>A0A1Z5IDS1</accession>
<feature type="transmembrane region" description="Helical" evidence="1">
    <location>
        <begin position="112"/>
        <end position="130"/>
    </location>
</feature>
<organism evidence="3 4">
    <name type="scientific">Secundilactobacillus mixtipabuli</name>
    <dbReference type="NCBI Taxonomy" id="1435342"/>
    <lineage>
        <taxon>Bacteria</taxon>
        <taxon>Bacillati</taxon>
        <taxon>Bacillota</taxon>
        <taxon>Bacilli</taxon>
        <taxon>Lactobacillales</taxon>
        <taxon>Lactobacillaceae</taxon>
        <taxon>Secundilactobacillus</taxon>
    </lineage>
</organism>
<sequence length="178" mass="20000">MINYSQWLPYLAYIFIMMIGIGILTGQKRTLGQMVTIVTFGIYLAVVGYLTLTPTAYAFGNGPTMKPYWVGSAPTNPIPFRGIELDFYLNILMLVPMGVYLKLLFKTNFKQIVAIGILIGLGIESTQFVLDSFLNMSRWIDVNDMMTNASGVVIGYVIVWVLLHSPLKRLVSFFSVKH</sequence>
<dbReference type="PANTHER" id="PTHR36834">
    <property type="entry name" value="MEMBRANE PROTEIN-RELATED"/>
    <property type="match status" value="1"/>
</dbReference>
<evidence type="ECO:0000313" key="3">
    <source>
        <dbReference type="EMBL" id="GAW99963.1"/>
    </source>
</evidence>
<keyword evidence="4" id="KW-1185">Reference proteome</keyword>
<dbReference type="OrthoDB" id="2247368at2"/>
<feature type="transmembrane region" description="Helical" evidence="1">
    <location>
        <begin position="37"/>
        <end position="59"/>
    </location>
</feature>
<name>A0A1Z5IDS1_9LACO</name>
<dbReference type="InterPro" id="IPR006976">
    <property type="entry name" value="VanZ-like"/>
</dbReference>